<evidence type="ECO:0000313" key="2">
    <source>
        <dbReference type="Proteomes" id="UP000199415"/>
    </source>
</evidence>
<organism evidence="1 2">
    <name type="scientific">Limimonas halophila</name>
    <dbReference type="NCBI Taxonomy" id="1082479"/>
    <lineage>
        <taxon>Bacteria</taxon>
        <taxon>Pseudomonadati</taxon>
        <taxon>Pseudomonadota</taxon>
        <taxon>Alphaproteobacteria</taxon>
        <taxon>Rhodospirillales</taxon>
        <taxon>Rhodovibrionaceae</taxon>
        <taxon>Limimonas</taxon>
    </lineage>
</organism>
<sequence>MAQGEQPERARLNAELALTEQLLRTETQHLQELDEKRRLITDGLADLSAPSGMWEHYLDEIDQAMIAARNRIDELDYLREDIRSHLEPHQ</sequence>
<dbReference type="EMBL" id="FNCE01000004">
    <property type="protein sequence ID" value="SDG01821.1"/>
    <property type="molecule type" value="Genomic_DNA"/>
</dbReference>
<dbReference type="AlphaFoldDB" id="A0A1G7QTH1"/>
<keyword evidence="2" id="KW-1185">Reference proteome</keyword>
<dbReference type="Proteomes" id="UP000199415">
    <property type="component" value="Unassembled WGS sequence"/>
</dbReference>
<name>A0A1G7QTH1_9PROT</name>
<reference evidence="1 2" key="1">
    <citation type="submission" date="2016-10" db="EMBL/GenBank/DDBJ databases">
        <authorList>
            <person name="de Groot N.N."/>
        </authorList>
    </citation>
    <scope>NUCLEOTIDE SEQUENCE [LARGE SCALE GENOMIC DNA]</scope>
    <source>
        <strain evidence="1 2">DSM 25584</strain>
    </source>
</reference>
<gene>
    <name evidence="1" type="ORF">SAMN05216241_104139</name>
</gene>
<accession>A0A1G7QTH1</accession>
<dbReference type="STRING" id="1082479.SAMN05216241_104139"/>
<protein>
    <submittedName>
        <fullName evidence="1">Uncharacterized protein</fullName>
    </submittedName>
</protein>
<evidence type="ECO:0000313" key="1">
    <source>
        <dbReference type="EMBL" id="SDG01821.1"/>
    </source>
</evidence>
<proteinExistence type="predicted"/>
<dbReference type="RefSeq" id="WP_090019527.1">
    <property type="nucleotide sequence ID" value="NZ_FNCE01000004.1"/>
</dbReference>